<evidence type="ECO:0000313" key="1">
    <source>
        <dbReference type="EMBL" id="CCG91509.1"/>
    </source>
</evidence>
<evidence type="ECO:0000313" key="2">
    <source>
        <dbReference type="Proteomes" id="UP000004837"/>
    </source>
</evidence>
<dbReference type="InParanoid" id="I0JW90"/>
<name>I0JW90_METFB</name>
<protein>
    <submittedName>
        <fullName evidence="1">Uncharacterized protein</fullName>
    </submittedName>
</protein>
<dbReference type="Proteomes" id="UP000004837">
    <property type="component" value="Unassembled WGS sequence"/>
</dbReference>
<sequence length="62" mass="7052">MTRFRLVQDKTVAERLKEVGRGLNTKRKNFLTSDGEGGTGRCLRWSWWPTRTGWSGLVSNGP</sequence>
<organism evidence="1 2">
    <name type="scientific">Methylacidiphilum fumariolicum (strain SolV)</name>
    <dbReference type="NCBI Taxonomy" id="1156937"/>
    <lineage>
        <taxon>Bacteria</taxon>
        <taxon>Pseudomonadati</taxon>
        <taxon>Verrucomicrobiota</taxon>
        <taxon>Methylacidiphilae</taxon>
        <taxon>Methylacidiphilales</taxon>
        <taxon>Methylacidiphilaceae</taxon>
        <taxon>Methylacidiphilum (ex Ratnadevi et al. 2023)</taxon>
    </lineage>
</organism>
<gene>
    <name evidence="1" type="ORF">MFUM_110005</name>
</gene>
<dbReference type="AlphaFoldDB" id="I0JW90"/>
<dbReference type="EMBL" id="CAHT01000013">
    <property type="protein sequence ID" value="CCG91509.1"/>
    <property type="molecule type" value="Genomic_DNA"/>
</dbReference>
<comment type="caution">
    <text evidence="1">The sequence shown here is derived from an EMBL/GenBank/DDBJ whole genome shotgun (WGS) entry which is preliminary data.</text>
</comment>
<accession>I0JW90</accession>
<reference evidence="1 2" key="1">
    <citation type="journal article" date="2012" name="J. Bacteriol.">
        <title>Draft Genome Sequence of the Volcano-Inhabiting Thermoacidophilic Methanotroph Methylacidiphilum fumariolicum Strain SolV.</title>
        <authorList>
            <person name="Khadem A.F."/>
            <person name="Wieczorek A.S."/>
            <person name="Pol A."/>
            <person name="Vuilleumier S."/>
            <person name="Harhangi H.R."/>
            <person name="Dunfield P.F."/>
            <person name="Kalyuzhnaya M.G."/>
            <person name="Murrell J.C."/>
            <person name="Francoijs K.-J."/>
            <person name="Stunnenberg H.G."/>
            <person name="Stein L.Y."/>
            <person name="DiSpirito A.A."/>
            <person name="Semrau J.D."/>
            <person name="Lajus A."/>
            <person name="Medigue C."/>
            <person name="Klotz M.G."/>
            <person name="Jetten M.S.M."/>
            <person name="Op den Camp H.J.M."/>
        </authorList>
    </citation>
    <scope>NUCLEOTIDE SEQUENCE [LARGE SCALE GENOMIC DNA]</scope>
    <source>
        <strain evidence="1 2">SolV</strain>
    </source>
</reference>
<proteinExistence type="predicted"/>